<evidence type="ECO:0000259" key="6">
    <source>
        <dbReference type="PROSITE" id="PS51880"/>
    </source>
</evidence>
<dbReference type="PIRSF" id="PIRSF006641">
    <property type="entry name" value="CHP00092"/>
    <property type="match status" value="1"/>
</dbReference>
<evidence type="ECO:0000259" key="5">
    <source>
        <dbReference type="PROSITE" id="PS51710"/>
    </source>
</evidence>
<dbReference type="PRINTS" id="PR00326">
    <property type="entry name" value="GTP1OBG"/>
</dbReference>
<gene>
    <name evidence="7" type="ORF">MNBD_GAMMA09-3401</name>
</gene>
<dbReference type="GO" id="GO:0005525">
    <property type="term" value="F:GTP binding"/>
    <property type="evidence" value="ECO:0007669"/>
    <property type="project" value="InterPro"/>
</dbReference>
<dbReference type="InterPro" id="IPR023192">
    <property type="entry name" value="TGS-like_dom_sf"/>
</dbReference>
<feature type="domain" description="OBG-type G" evidence="5">
    <location>
        <begin position="3"/>
        <end position="256"/>
    </location>
</feature>
<dbReference type="CDD" id="cd04867">
    <property type="entry name" value="TGS_YchF_OLA1"/>
    <property type="match status" value="1"/>
</dbReference>
<dbReference type="NCBIfam" id="TIGR00092">
    <property type="entry name" value="redox-regulated ATPase YchF"/>
    <property type="match status" value="1"/>
</dbReference>
<dbReference type="FunFam" id="1.10.150.300:FF:000001">
    <property type="entry name" value="Ribosome-binding ATPase YchF"/>
    <property type="match status" value="1"/>
</dbReference>
<dbReference type="GO" id="GO:0005524">
    <property type="term" value="F:ATP binding"/>
    <property type="evidence" value="ECO:0007669"/>
    <property type="project" value="UniProtKB-KW"/>
</dbReference>
<dbReference type="GO" id="GO:0016887">
    <property type="term" value="F:ATP hydrolysis activity"/>
    <property type="evidence" value="ECO:0007669"/>
    <property type="project" value="InterPro"/>
</dbReference>
<feature type="domain" description="TGS" evidence="6">
    <location>
        <begin position="278"/>
        <end position="361"/>
    </location>
</feature>
<dbReference type="InterPro" id="IPR004396">
    <property type="entry name" value="ATPase_YchF/OLA1"/>
</dbReference>
<evidence type="ECO:0000256" key="3">
    <source>
        <dbReference type="ARBA" id="ARBA00022741"/>
    </source>
</evidence>
<dbReference type="InterPro" id="IPR004095">
    <property type="entry name" value="TGS"/>
</dbReference>
<dbReference type="FunFam" id="3.10.20.30:FF:000001">
    <property type="entry name" value="Ribosome-binding ATPase YchF"/>
    <property type="match status" value="1"/>
</dbReference>
<dbReference type="GO" id="GO:0046872">
    <property type="term" value="F:metal ion binding"/>
    <property type="evidence" value="ECO:0007669"/>
    <property type="project" value="UniProtKB-KW"/>
</dbReference>
<protein>
    <submittedName>
        <fullName evidence="7">GTP-binding and nucleic acid-binding protein YchF</fullName>
    </submittedName>
</protein>
<dbReference type="InterPro" id="IPR013029">
    <property type="entry name" value="YchF_C"/>
</dbReference>
<dbReference type="PANTHER" id="PTHR23305:SF18">
    <property type="entry name" value="OBG-TYPE G DOMAIN-CONTAINING PROTEIN"/>
    <property type="match status" value="1"/>
</dbReference>
<dbReference type="InterPro" id="IPR012675">
    <property type="entry name" value="Beta-grasp_dom_sf"/>
</dbReference>
<dbReference type="CDD" id="cd01900">
    <property type="entry name" value="YchF"/>
    <property type="match status" value="1"/>
</dbReference>
<dbReference type="Pfam" id="PF01926">
    <property type="entry name" value="MMR_HSR1"/>
    <property type="match status" value="1"/>
</dbReference>
<dbReference type="Pfam" id="PF06071">
    <property type="entry name" value="YchF-GTPase_C"/>
    <property type="match status" value="1"/>
</dbReference>
<evidence type="ECO:0000313" key="7">
    <source>
        <dbReference type="EMBL" id="VAW68313.1"/>
    </source>
</evidence>
<dbReference type="PROSITE" id="PS51880">
    <property type="entry name" value="TGS"/>
    <property type="match status" value="1"/>
</dbReference>
<dbReference type="InterPro" id="IPR031167">
    <property type="entry name" value="G_OBG"/>
</dbReference>
<dbReference type="Gene3D" id="3.10.20.30">
    <property type="match status" value="1"/>
</dbReference>
<evidence type="ECO:0000256" key="2">
    <source>
        <dbReference type="ARBA" id="ARBA00022723"/>
    </source>
</evidence>
<dbReference type="SUPFAM" id="SSF81271">
    <property type="entry name" value="TGS-like"/>
    <property type="match status" value="1"/>
</dbReference>
<dbReference type="InterPro" id="IPR006073">
    <property type="entry name" value="GTP-bd"/>
</dbReference>
<evidence type="ECO:0000256" key="4">
    <source>
        <dbReference type="ARBA" id="ARBA00022840"/>
    </source>
</evidence>
<dbReference type="PROSITE" id="PS51710">
    <property type="entry name" value="G_OBG"/>
    <property type="match status" value="1"/>
</dbReference>
<dbReference type="EMBL" id="UOFI01000125">
    <property type="protein sequence ID" value="VAW68313.1"/>
    <property type="molecule type" value="Genomic_DNA"/>
</dbReference>
<reference evidence="7" key="1">
    <citation type="submission" date="2018-06" db="EMBL/GenBank/DDBJ databases">
        <authorList>
            <person name="Zhirakovskaya E."/>
        </authorList>
    </citation>
    <scope>NUCLEOTIDE SEQUENCE</scope>
</reference>
<dbReference type="GO" id="GO:0005737">
    <property type="term" value="C:cytoplasm"/>
    <property type="evidence" value="ECO:0007669"/>
    <property type="project" value="TreeGrafter"/>
</dbReference>
<keyword evidence="3" id="KW-0547">Nucleotide-binding</keyword>
<keyword evidence="2" id="KW-0479">Metal-binding</keyword>
<dbReference type="InterPro" id="IPR027417">
    <property type="entry name" value="P-loop_NTPase"/>
</dbReference>
<dbReference type="SUPFAM" id="SSF52540">
    <property type="entry name" value="P-loop containing nucleoside triphosphate hydrolases"/>
    <property type="match status" value="1"/>
</dbReference>
<comment type="cofactor">
    <cofactor evidence="1">
        <name>Mg(2+)</name>
        <dbReference type="ChEBI" id="CHEBI:18420"/>
    </cofactor>
</comment>
<dbReference type="PANTHER" id="PTHR23305">
    <property type="entry name" value="OBG GTPASE FAMILY"/>
    <property type="match status" value="1"/>
</dbReference>
<evidence type="ECO:0000256" key="1">
    <source>
        <dbReference type="ARBA" id="ARBA00001946"/>
    </source>
</evidence>
<dbReference type="Gene3D" id="3.40.50.300">
    <property type="entry name" value="P-loop containing nucleotide triphosphate hydrolases"/>
    <property type="match status" value="1"/>
</dbReference>
<dbReference type="Gene3D" id="1.10.150.300">
    <property type="entry name" value="TGS-like domain"/>
    <property type="match status" value="1"/>
</dbReference>
<name>A0A3B0XVX0_9ZZZZ</name>
<dbReference type="InterPro" id="IPR012676">
    <property type="entry name" value="TGS-like"/>
</dbReference>
<proteinExistence type="inferred from homology"/>
<accession>A0A3B0XVX0</accession>
<dbReference type="InterPro" id="IPR041706">
    <property type="entry name" value="YchF_N"/>
</dbReference>
<sequence length="363" mass="39487">MGFKCGIVGLPNVGKSTLFNALTQAGIQAENYPFCTIEPNVGMVPMPDARLDALAAIVKPEKVLATTMEFVDIAGLVAGASKGEGLGNKFLANIRETDAIAQVVRCFENDDIVHVSGKINPLDDIDVINTELALSDLESVEKSLNKHAKVAKSGDKDAKAKVAVLEKVRAHLDEGQMVRTLELSEDDALQVRDLQLLTIKPTMYIANVSEDGFENNPFLDQISEHAEKEGAVVVAVCASIEEELIELDEDEKKDFLDEMGLEEPGLNRVIRAGYKLLGLQTYFTAGVKEVRAWTVPVGATAPQAAAVIHTDFEKGFIRAETMAYDDFIEYGGESGAKEAGKLRVEGKDYIVQDGDVLHFRFNV</sequence>
<dbReference type="AlphaFoldDB" id="A0A3B0XVX0"/>
<organism evidence="7">
    <name type="scientific">hydrothermal vent metagenome</name>
    <dbReference type="NCBI Taxonomy" id="652676"/>
    <lineage>
        <taxon>unclassified sequences</taxon>
        <taxon>metagenomes</taxon>
        <taxon>ecological metagenomes</taxon>
    </lineage>
</organism>
<keyword evidence="4" id="KW-0067">ATP-binding</keyword>
<dbReference type="HAMAP" id="MF_00944">
    <property type="entry name" value="YchF_OLA1_ATPase"/>
    <property type="match status" value="1"/>
</dbReference>